<evidence type="ECO:0000256" key="2">
    <source>
        <dbReference type="SAM" id="MobiDB-lite"/>
    </source>
</evidence>
<evidence type="ECO:0000256" key="1">
    <source>
        <dbReference type="ARBA" id="ARBA00009447"/>
    </source>
</evidence>
<dbReference type="Pfam" id="PF06046">
    <property type="entry name" value="Sec6"/>
    <property type="match status" value="1"/>
</dbReference>
<dbReference type="Bgee" id="ENSNFUG00015007326">
    <property type="expression patterns" value="Expressed in caudal fin and 2 other cell types or tissues"/>
</dbReference>
<comment type="similarity">
    <text evidence="1">Belongs to the SEC6 family.</text>
</comment>
<reference evidence="4" key="2">
    <citation type="submission" date="2016-05" db="EMBL/GenBank/DDBJ databases">
        <authorList>
            <person name="Lavstsen T."/>
            <person name="Jespersen J.S."/>
        </authorList>
    </citation>
    <scope>NUCLEOTIDE SEQUENCE</scope>
    <source>
        <tissue evidence="4">Brain</tissue>
    </source>
</reference>
<evidence type="ECO:0000313" key="3">
    <source>
        <dbReference type="EMBL" id="KAF7199347.1"/>
    </source>
</evidence>
<name>A0A1A7ZIV2_NOTFU</name>
<organism evidence="4">
    <name type="scientific">Nothobranchius furzeri</name>
    <name type="common">Turquoise killifish</name>
    <dbReference type="NCBI Taxonomy" id="105023"/>
    <lineage>
        <taxon>Eukaryota</taxon>
        <taxon>Metazoa</taxon>
        <taxon>Chordata</taxon>
        <taxon>Craniata</taxon>
        <taxon>Vertebrata</taxon>
        <taxon>Euteleostomi</taxon>
        <taxon>Actinopterygii</taxon>
        <taxon>Neopterygii</taxon>
        <taxon>Teleostei</taxon>
        <taxon>Neoteleostei</taxon>
        <taxon>Acanthomorphata</taxon>
        <taxon>Ovalentaria</taxon>
        <taxon>Atherinomorphae</taxon>
        <taxon>Cyprinodontiformes</taxon>
        <taxon>Nothobranchiidae</taxon>
        <taxon>Nothobranchius</taxon>
    </lineage>
</organism>
<dbReference type="KEGG" id="nfu:107391614"/>
<dbReference type="OMA" id="CTFILRW"/>
<dbReference type="GeneID" id="107391614"/>
<dbReference type="EMBL" id="JAAVVJ010000060">
    <property type="protein sequence ID" value="KAF7199347.1"/>
    <property type="molecule type" value="Genomic_DNA"/>
</dbReference>
<dbReference type="OrthoDB" id="190098at2759"/>
<dbReference type="AlphaFoldDB" id="A0A1A7ZIV2"/>
<dbReference type="Proteomes" id="UP000822369">
    <property type="component" value="Unassembled WGS sequence"/>
</dbReference>
<reference evidence="5" key="5">
    <citation type="submission" date="2025-05" db="UniProtKB">
        <authorList>
            <consortium name="Ensembl"/>
        </authorList>
    </citation>
    <scope>IDENTIFICATION</scope>
</reference>
<dbReference type="Gene3D" id="1.10.357.70">
    <property type="entry name" value="Exocyst complex component Sec6, C-terminal domain"/>
    <property type="match status" value="1"/>
</dbReference>
<protein>
    <submittedName>
        <fullName evidence="3 5">TNF alpha induced protein 2</fullName>
    </submittedName>
    <submittedName>
        <fullName evidence="4">Tumor necrosis factor, alpha-induced protein 2</fullName>
    </submittedName>
</protein>
<reference evidence="5" key="1">
    <citation type="submission" date="2014-08" db="EMBL/GenBank/DDBJ databases">
        <authorList>
            <person name="Senf B."/>
            <person name="Petzold A."/>
            <person name="Downie B.R."/>
            <person name="Koch P."/>
            <person name="Platzer M."/>
        </authorList>
    </citation>
    <scope>NUCLEOTIDE SEQUENCE [LARGE SCALE GENOMIC DNA]</scope>
    <source>
        <strain evidence="5">GRZ</strain>
    </source>
</reference>
<sequence>MRVCQNSDSLKLNSFLTPKGRSPGEWIRGTFQRFRGSSPHSGDSSPSSTYGQDSPVEEETTEVIPTFDELLEAGRLSEASQQLIDRENDLFQEVTEEGSLQQPSVDRLAEDRRALEKHLTETLQQSLSLSLEDIHNEAAVHALTTALTSAVKAVHQEEEQTLLREQRGCKALSCWKKLHDSSLLSLVERRMENPLESPVSQAEQSSIQTDIYSMGRQLKQDLLFVVIVVKSCYPPQSNICQFYASLYHQTFSARLRKIADFGLEDKDATFLLRWVNEYYPGIFQKPELSSEIDSAALGKLLPKELLEPLEEQYLSKQKTDLSDYMNQVLQLEDRKWASGEEAKREDGCYTSPLAYDIIQGINGMVKAAEKVTGNRQKAQTITHQLPGFMTKYKHLQSVLQVNNQISHIKASLCCVEQFRDVLLGENHLFPHEVKEECLGLLMDIEQSAHSCLLIPIHKILKPQYKKLGTTDWLRKNGFEKLWRSLEVELLKFQDVPHLGRQELIGRLHQEVTEEYVRRLLRRDVKLKDREQQQRAYTIVTQNAESLNTLFSRMGSKQDWLKEILIKIAEVLRLQDVPALQMHIASLGSAHPDISEKHVVALLKLKTNISKMDRKKIITTLSDTLKETRAGGDARLFFSKVEIR</sequence>
<dbReference type="GeneTree" id="ENSGT01030000234613"/>
<accession>A0A1A7ZIV2</accession>
<dbReference type="EMBL" id="HADY01004272">
    <property type="protein sequence ID" value="SBP42757.1"/>
    <property type="molecule type" value="Transcribed_RNA"/>
</dbReference>
<keyword evidence="6" id="KW-1185">Reference proteome</keyword>
<evidence type="ECO:0000313" key="6">
    <source>
        <dbReference type="Proteomes" id="UP000694548"/>
    </source>
</evidence>
<dbReference type="Proteomes" id="UP000694548">
    <property type="component" value="Chromosome sgr16"/>
</dbReference>
<dbReference type="Ensembl" id="ENSNFUT00015015859.1">
    <property type="protein sequence ID" value="ENSNFUP00015015129.1"/>
    <property type="gene ID" value="ENSNFUG00015007326.1"/>
</dbReference>
<reference evidence="4" key="3">
    <citation type="submission" date="2016-06" db="EMBL/GenBank/DDBJ databases">
        <title>The genome of a short-lived fish provides insights into sex chromosome evolution and the genetic control of aging.</title>
        <authorList>
            <person name="Reichwald K."/>
            <person name="Felder M."/>
            <person name="Petzold A."/>
            <person name="Koch P."/>
            <person name="Groth M."/>
            <person name="Platzer M."/>
        </authorList>
    </citation>
    <scope>NUCLEOTIDE SEQUENCE</scope>
    <source>
        <tissue evidence="4">Brain</tissue>
    </source>
</reference>
<dbReference type="GO" id="GO:0000145">
    <property type="term" value="C:exocyst"/>
    <property type="evidence" value="ECO:0007669"/>
    <property type="project" value="InterPro"/>
</dbReference>
<reference evidence="3" key="4">
    <citation type="submission" date="2020-03" db="EMBL/GenBank/DDBJ databases">
        <title>Intra-Species Differences in Population Size shape Life History and Genome Evolution.</title>
        <authorList>
            <person name="Willemsen D."/>
            <person name="Cui R."/>
            <person name="Valenzano D.R."/>
        </authorList>
    </citation>
    <scope>NUCLEOTIDE SEQUENCE</scope>
    <source>
        <strain evidence="3">GRZ</strain>
        <tissue evidence="3">Whole</tissue>
    </source>
</reference>
<dbReference type="InterPro" id="IPR010326">
    <property type="entry name" value="EXOC3/Sec6"/>
</dbReference>
<dbReference type="PANTHER" id="PTHR21292">
    <property type="entry name" value="EXOCYST COMPLEX COMPONENT SEC6-RELATED"/>
    <property type="match status" value="1"/>
</dbReference>
<evidence type="ECO:0000313" key="5">
    <source>
        <dbReference type="Ensembl" id="ENSNFUP00015015129.1"/>
    </source>
</evidence>
<dbReference type="PANTHER" id="PTHR21292:SF4">
    <property type="entry name" value="TUMOR NECROSIS FACTOR ALPHA-INDUCED PROTEIN 2"/>
    <property type="match status" value="1"/>
</dbReference>
<dbReference type="GO" id="GO:0006887">
    <property type="term" value="P:exocytosis"/>
    <property type="evidence" value="ECO:0007669"/>
    <property type="project" value="InterPro"/>
</dbReference>
<feature type="compositionally biased region" description="Low complexity" evidence="2">
    <location>
        <begin position="36"/>
        <end position="48"/>
    </location>
</feature>
<dbReference type="GO" id="GO:0000149">
    <property type="term" value="F:SNARE binding"/>
    <property type="evidence" value="ECO:0007669"/>
    <property type="project" value="TreeGrafter"/>
</dbReference>
<dbReference type="GO" id="GO:0051601">
    <property type="term" value="P:exocyst localization"/>
    <property type="evidence" value="ECO:0007669"/>
    <property type="project" value="TreeGrafter"/>
</dbReference>
<feature type="region of interest" description="Disordered" evidence="2">
    <location>
        <begin position="33"/>
        <end position="60"/>
    </location>
</feature>
<gene>
    <name evidence="4" type="primary">TNFAIP2</name>
    <name evidence="5" type="synonym">LOC107391614</name>
    <name evidence="3" type="synonym">tnfaip2</name>
    <name evidence="3" type="ORF">G4P62_014967</name>
</gene>
<proteinExistence type="inferred from homology"/>
<dbReference type="InterPro" id="IPR042532">
    <property type="entry name" value="EXOC3/Sec6_C"/>
</dbReference>
<evidence type="ECO:0000313" key="4">
    <source>
        <dbReference type="EMBL" id="SBP42757.1"/>
    </source>
</evidence>